<evidence type="ECO:0000256" key="1">
    <source>
        <dbReference type="ARBA" id="ARBA00004196"/>
    </source>
</evidence>
<accession>A0A8J3GG51</accession>
<reference evidence="8" key="1">
    <citation type="journal article" date="2014" name="Int. J. Syst. Evol. Microbiol.">
        <title>Complete genome sequence of Corynebacterium casei LMG S-19264T (=DSM 44701T), isolated from a smear-ripened cheese.</title>
        <authorList>
            <consortium name="US DOE Joint Genome Institute (JGI-PGF)"/>
            <person name="Walter F."/>
            <person name="Albersmeier A."/>
            <person name="Kalinowski J."/>
            <person name="Ruckert C."/>
        </authorList>
    </citation>
    <scope>NUCLEOTIDE SEQUENCE</scope>
    <source>
        <strain evidence="8">KCTC 42097</strain>
    </source>
</reference>
<protein>
    <submittedName>
        <fullName evidence="8">MexH family multidrug efflux RND transporter periplasmic adaptor subunit</fullName>
    </submittedName>
</protein>
<dbReference type="PANTHER" id="PTHR30469:SF11">
    <property type="entry name" value="BLL4320 PROTEIN"/>
    <property type="match status" value="1"/>
</dbReference>
<name>A0A8J3GG51_9HYPH</name>
<dbReference type="Gene3D" id="2.40.420.20">
    <property type="match status" value="1"/>
</dbReference>
<comment type="caution">
    <text evidence="8">The sequence shown here is derived from an EMBL/GenBank/DDBJ whole genome shotgun (WGS) entry which is preliminary data.</text>
</comment>
<dbReference type="NCBIfam" id="TIGR01730">
    <property type="entry name" value="RND_mfp"/>
    <property type="match status" value="1"/>
</dbReference>
<evidence type="ECO:0000256" key="3">
    <source>
        <dbReference type="ARBA" id="ARBA00022448"/>
    </source>
</evidence>
<keyword evidence="4" id="KW-0812">Transmembrane</keyword>
<dbReference type="Pfam" id="PF25954">
    <property type="entry name" value="Beta-barrel_RND_2"/>
    <property type="match status" value="1"/>
</dbReference>
<dbReference type="EMBL" id="BMZO01000003">
    <property type="protein sequence ID" value="GHC66779.1"/>
    <property type="molecule type" value="Genomic_DNA"/>
</dbReference>
<dbReference type="Pfam" id="PF25917">
    <property type="entry name" value="BSH_RND"/>
    <property type="match status" value="1"/>
</dbReference>
<feature type="domain" description="Multidrug resistance protein MdtA-like C-terminal permuted SH3" evidence="7">
    <location>
        <begin position="345"/>
        <end position="378"/>
    </location>
</feature>
<keyword evidence="4" id="KW-0472">Membrane</keyword>
<evidence type="ECO:0000259" key="7">
    <source>
        <dbReference type="Pfam" id="PF25967"/>
    </source>
</evidence>
<comment type="similarity">
    <text evidence="2">Belongs to the membrane fusion protein (MFP) (TC 8.A.1) family.</text>
</comment>
<evidence type="ECO:0000256" key="2">
    <source>
        <dbReference type="ARBA" id="ARBA00009477"/>
    </source>
</evidence>
<dbReference type="Gene3D" id="1.10.287.470">
    <property type="entry name" value="Helix hairpin bin"/>
    <property type="match status" value="1"/>
</dbReference>
<feature type="domain" description="CusB-like beta-barrel" evidence="6">
    <location>
        <begin position="215"/>
        <end position="285"/>
    </location>
</feature>
<evidence type="ECO:0000313" key="9">
    <source>
        <dbReference type="Proteomes" id="UP000641137"/>
    </source>
</evidence>
<dbReference type="PANTHER" id="PTHR30469">
    <property type="entry name" value="MULTIDRUG RESISTANCE PROTEIN MDTA"/>
    <property type="match status" value="1"/>
</dbReference>
<dbReference type="InterPro" id="IPR058792">
    <property type="entry name" value="Beta-barrel_RND_2"/>
</dbReference>
<dbReference type="InterPro" id="IPR058627">
    <property type="entry name" value="MdtA-like_C"/>
</dbReference>
<gene>
    <name evidence="8" type="ORF">GCM10010136_10170</name>
</gene>
<keyword evidence="4" id="KW-1133">Transmembrane helix</keyword>
<evidence type="ECO:0000256" key="4">
    <source>
        <dbReference type="SAM" id="Phobius"/>
    </source>
</evidence>
<proteinExistence type="inferred from homology"/>
<dbReference type="Proteomes" id="UP000641137">
    <property type="component" value="Unassembled WGS sequence"/>
</dbReference>
<dbReference type="GO" id="GO:0015562">
    <property type="term" value="F:efflux transmembrane transporter activity"/>
    <property type="evidence" value="ECO:0007669"/>
    <property type="project" value="TreeGrafter"/>
</dbReference>
<dbReference type="SUPFAM" id="SSF111369">
    <property type="entry name" value="HlyD-like secretion proteins"/>
    <property type="match status" value="1"/>
</dbReference>
<evidence type="ECO:0000259" key="6">
    <source>
        <dbReference type="Pfam" id="PF25954"/>
    </source>
</evidence>
<dbReference type="FunFam" id="2.40.30.170:FF:000010">
    <property type="entry name" value="Efflux RND transporter periplasmic adaptor subunit"/>
    <property type="match status" value="1"/>
</dbReference>
<dbReference type="InterPro" id="IPR058625">
    <property type="entry name" value="MdtA-like_BSH"/>
</dbReference>
<comment type="subcellular location">
    <subcellularLocation>
        <location evidence="1">Cell envelope</location>
    </subcellularLocation>
</comment>
<sequence>MLLTSNETGDRLDMIKRFIIALIFIILICGGLVGFNLFRDKAISDYFANMQTPSQTVSTYVIEPGDWEPGIDAIGTVSARQGVDLAVEANGTVMAINFKANQDVTKDAVLVQIDDRIERADLASSESSLQLAEDTLRRTRSLASRGVNAASALDTAQSEAIQARSTVERLRAVLRQKSLEAPFAGTMGIPEIEVGQYVTAGTKVATLQSLDTMRVDFTVPEQELSSLKLGQPIKVMIGEGEDGVDGTITGIDPKINAESRLVSVRGEVENPDRKLNPGQFVRVRVVLPTDEGVLAVPQTAVTSSLYGDYVFVVRNKREGQQNGSADAQPEQAQVEPIADDAENLEVRQVFVQLGRRSGQRVEIREGLRAGETVVTAGQNRLSNATPVTINNDVNPAEIERSGAQQ</sequence>
<dbReference type="AlphaFoldDB" id="A0A8J3GG51"/>
<organism evidence="8 9">
    <name type="scientific">Limoniibacter endophyticus</name>
    <dbReference type="NCBI Taxonomy" id="1565040"/>
    <lineage>
        <taxon>Bacteria</taxon>
        <taxon>Pseudomonadati</taxon>
        <taxon>Pseudomonadota</taxon>
        <taxon>Alphaproteobacteria</taxon>
        <taxon>Hyphomicrobiales</taxon>
        <taxon>Bartonellaceae</taxon>
        <taxon>Limoniibacter</taxon>
    </lineage>
</organism>
<feature type="transmembrane region" description="Helical" evidence="4">
    <location>
        <begin position="18"/>
        <end position="38"/>
    </location>
</feature>
<keyword evidence="3" id="KW-0813">Transport</keyword>
<dbReference type="InterPro" id="IPR006143">
    <property type="entry name" value="RND_pump_MFP"/>
</dbReference>
<dbReference type="GO" id="GO:1990281">
    <property type="term" value="C:efflux pump complex"/>
    <property type="evidence" value="ECO:0007669"/>
    <property type="project" value="TreeGrafter"/>
</dbReference>
<dbReference type="Gene3D" id="2.40.30.170">
    <property type="match status" value="1"/>
</dbReference>
<dbReference type="Gene3D" id="2.40.50.100">
    <property type="match status" value="1"/>
</dbReference>
<reference evidence="8" key="2">
    <citation type="submission" date="2020-09" db="EMBL/GenBank/DDBJ databases">
        <authorList>
            <person name="Sun Q."/>
            <person name="Kim S."/>
        </authorList>
    </citation>
    <scope>NUCLEOTIDE SEQUENCE</scope>
    <source>
        <strain evidence="8">KCTC 42097</strain>
    </source>
</reference>
<evidence type="ECO:0000313" key="8">
    <source>
        <dbReference type="EMBL" id="GHC66779.1"/>
    </source>
</evidence>
<feature type="domain" description="Multidrug resistance protein MdtA-like barrel-sandwich hybrid" evidence="5">
    <location>
        <begin position="84"/>
        <end position="204"/>
    </location>
</feature>
<dbReference type="Pfam" id="PF25967">
    <property type="entry name" value="RND-MFP_C"/>
    <property type="match status" value="1"/>
</dbReference>
<evidence type="ECO:0000259" key="5">
    <source>
        <dbReference type="Pfam" id="PF25917"/>
    </source>
</evidence>
<keyword evidence="9" id="KW-1185">Reference proteome</keyword>